<dbReference type="Proteomes" id="UP000235786">
    <property type="component" value="Unassembled WGS sequence"/>
</dbReference>
<keyword evidence="3" id="KW-1185">Reference proteome</keyword>
<reference evidence="2 3" key="1">
    <citation type="submission" date="2016-04" db="EMBL/GenBank/DDBJ databases">
        <title>A degradative enzymes factory behind the ericoid mycorrhizal symbiosis.</title>
        <authorList>
            <consortium name="DOE Joint Genome Institute"/>
            <person name="Martino E."/>
            <person name="Morin E."/>
            <person name="Grelet G."/>
            <person name="Kuo A."/>
            <person name="Kohler A."/>
            <person name="Daghino S."/>
            <person name="Barry K."/>
            <person name="Choi C."/>
            <person name="Cichocki N."/>
            <person name="Clum A."/>
            <person name="Copeland A."/>
            <person name="Hainaut M."/>
            <person name="Haridas S."/>
            <person name="Labutti K."/>
            <person name="Lindquist E."/>
            <person name="Lipzen A."/>
            <person name="Khouja H.-R."/>
            <person name="Murat C."/>
            <person name="Ohm R."/>
            <person name="Olson A."/>
            <person name="Spatafora J."/>
            <person name="Veneault-Fourrey C."/>
            <person name="Henrissat B."/>
            <person name="Grigoriev I."/>
            <person name="Martin F."/>
            <person name="Perotto S."/>
        </authorList>
    </citation>
    <scope>NUCLEOTIDE SEQUENCE [LARGE SCALE GENOMIC DNA]</scope>
    <source>
        <strain evidence="2 3">F</strain>
    </source>
</reference>
<feature type="compositionally biased region" description="Polar residues" evidence="1">
    <location>
        <begin position="334"/>
        <end position="350"/>
    </location>
</feature>
<gene>
    <name evidence="2" type="ORF">L207DRAFT_628161</name>
</gene>
<sequence length="751" mass="84471">MARKKKNARAVDVKPAKWLWENDVALLSWLDFSLRYDKEVDFKTSIEGHLNGAFSLEQVDRRLKTIWVSKGPDEPDAPKDWHDIYLRGSLSLHNQPHGLSLSQRDDVAVAVEKLEKDFLLERLTPSRRLRSGSRVYTSSPTQGSRLDSSIIGKDREAQGRKRKFGTDSLTPSVVKPEIFQVDTLARKTNTRRKISKTYSKRNQARSIHAQETHSSLPNQHPSLRARETRSSTFIKDSDDSISDTLDEQPDETDSYRGLSIPFGPLETQKSETRLSPHNPPNRVHDDRTIRCLCSGAVAAYGEENGLIECNQCKSLHRTGCLQSLCQNCKEASEQPITKSEAQNTPRVDSSTETDEMVDPRLQSAIIKIQELQDSLVGRDRELQESKQFVEALNRDIHYLKMAQNQGDEEHGSSTELLVKQKKQIHNLLNDLKARRRLGTFTALPAASRSHGPTRDIKAGFVEACHSSHMIFLQLEVKQLACIPQLHLHENLLGLARRIAGSRHLPALQLQDGTFWNAEPVVLLRSLSTAALQEWVFEADFPNFEDESSITLAAYRNILANQDGALALRNLDLAAFEVKIESPEFRTLIIPKEAQRLAIKLSQTLAPFFSCNPKAPEGMSWDGFATWGDEMEIWKDRQEHLVKMFAEALTTKASSCLNIEDYEMVIYAPGTKFDSNTMEAEKMDGTPDTSDYDGRVLLICAQAALFVYARVPVATDGSVSETIISARNFVRRDENNRKGAIPCLKAVVVLAE</sequence>
<feature type="region of interest" description="Disordered" evidence="1">
    <location>
        <begin position="131"/>
        <end position="169"/>
    </location>
</feature>
<accession>A0A2J6S9T7</accession>
<dbReference type="OrthoDB" id="303107at2759"/>
<evidence type="ECO:0000313" key="3">
    <source>
        <dbReference type="Proteomes" id="UP000235786"/>
    </source>
</evidence>
<feature type="compositionally biased region" description="Polar residues" evidence="1">
    <location>
        <begin position="212"/>
        <end position="221"/>
    </location>
</feature>
<feature type="compositionally biased region" description="Basic residues" evidence="1">
    <location>
        <begin position="190"/>
        <end position="203"/>
    </location>
</feature>
<feature type="region of interest" description="Disordered" evidence="1">
    <location>
        <begin position="190"/>
        <end position="282"/>
    </location>
</feature>
<dbReference type="AlphaFoldDB" id="A0A2J6S9T7"/>
<protein>
    <submittedName>
        <fullName evidence="2">Uncharacterized protein</fullName>
    </submittedName>
</protein>
<organism evidence="2 3">
    <name type="scientific">Hyaloscypha variabilis (strain UAMH 11265 / GT02V1 / F)</name>
    <name type="common">Meliniomyces variabilis</name>
    <dbReference type="NCBI Taxonomy" id="1149755"/>
    <lineage>
        <taxon>Eukaryota</taxon>
        <taxon>Fungi</taxon>
        <taxon>Dikarya</taxon>
        <taxon>Ascomycota</taxon>
        <taxon>Pezizomycotina</taxon>
        <taxon>Leotiomycetes</taxon>
        <taxon>Helotiales</taxon>
        <taxon>Hyaloscyphaceae</taxon>
        <taxon>Hyaloscypha</taxon>
        <taxon>Hyaloscypha variabilis</taxon>
    </lineage>
</organism>
<feature type="region of interest" description="Disordered" evidence="1">
    <location>
        <begin position="333"/>
        <end position="355"/>
    </location>
</feature>
<name>A0A2J6S9T7_HYAVF</name>
<dbReference type="STRING" id="1149755.A0A2J6S9T7"/>
<evidence type="ECO:0000256" key="1">
    <source>
        <dbReference type="SAM" id="MobiDB-lite"/>
    </source>
</evidence>
<proteinExistence type="predicted"/>
<dbReference type="EMBL" id="KZ613938">
    <property type="protein sequence ID" value="PMD47528.1"/>
    <property type="molecule type" value="Genomic_DNA"/>
</dbReference>
<feature type="compositionally biased region" description="Acidic residues" evidence="1">
    <location>
        <begin position="239"/>
        <end position="252"/>
    </location>
</feature>
<feature type="compositionally biased region" description="Polar residues" evidence="1">
    <location>
        <begin position="134"/>
        <end position="147"/>
    </location>
</feature>
<evidence type="ECO:0000313" key="2">
    <source>
        <dbReference type="EMBL" id="PMD47528.1"/>
    </source>
</evidence>